<evidence type="ECO:0000256" key="1">
    <source>
        <dbReference type="ARBA" id="ARBA00001936"/>
    </source>
</evidence>
<evidence type="ECO:0000256" key="18">
    <source>
        <dbReference type="PROSITE-ProRule" id="PRU00409"/>
    </source>
</evidence>
<dbReference type="InterPro" id="IPR020561">
    <property type="entry name" value="PRibGlycinamid_synth_ATP-grasp"/>
</dbReference>
<comment type="similarity">
    <text evidence="13 17">Belongs to the GARS family.</text>
</comment>
<comment type="cofactor">
    <cofactor evidence="2">
        <name>Mg(2+)</name>
        <dbReference type="ChEBI" id="CHEBI:18420"/>
    </cofactor>
</comment>
<dbReference type="InterPro" id="IPR000115">
    <property type="entry name" value="PRibGlycinamide_synth"/>
</dbReference>
<dbReference type="PANTHER" id="PTHR43472">
    <property type="entry name" value="PHOSPHORIBOSYLAMINE--GLYCINE LIGASE"/>
    <property type="match status" value="1"/>
</dbReference>
<dbReference type="InterPro" id="IPR037123">
    <property type="entry name" value="PRibGlycinamide_synth_C_sf"/>
</dbReference>
<accession>A0A0H2M326</accession>
<dbReference type="Gene3D" id="3.30.470.20">
    <property type="entry name" value="ATP-grasp fold, B domain"/>
    <property type="match status" value="1"/>
</dbReference>
<evidence type="ECO:0000256" key="11">
    <source>
        <dbReference type="ARBA" id="ARBA00022842"/>
    </source>
</evidence>
<evidence type="ECO:0000256" key="12">
    <source>
        <dbReference type="ARBA" id="ARBA00023211"/>
    </source>
</evidence>
<protein>
    <recommendedName>
        <fullName evidence="5 17">Phosphoribosylamine--glycine ligase</fullName>
        <ecNumber evidence="4 17">6.3.4.13</ecNumber>
    </recommendedName>
    <alternativeName>
        <fullName evidence="16 17">GARS</fullName>
    </alternativeName>
    <alternativeName>
        <fullName evidence="14 17">Glycinamide ribonucleotide synthetase</fullName>
    </alternativeName>
    <alternativeName>
        <fullName evidence="15 17">Phosphoribosylglycinamide synthetase</fullName>
    </alternativeName>
</protein>
<dbReference type="FunFam" id="3.30.470.20:FF:000031">
    <property type="entry name" value="Phosphoribosylamine--glycine ligase"/>
    <property type="match status" value="1"/>
</dbReference>
<keyword evidence="12" id="KW-0464">Manganese</keyword>
<dbReference type="EC" id="6.3.4.13" evidence="4 17"/>
<dbReference type="FunFam" id="3.90.600.10:FF:000001">
    <property type="entry name" value="Trifunctional purine biosynthetic protein adenosine-3"/>
    <property type="match status" value="1"/>
</dbReference>
<dbReference type="Pfam" id="PF02844">
    <property type="entry name" value="GARS_N"/>
    <property type="match status" value="1"/>
</dbReference>
<evidence type="ECO:0000256" key="3">
    <source>
        <dbReference type="ARBA" id="ARBA00005174"/>
    </source>
</evidence>
<evidence type="ECO:0000256" key="5">
    <source>
        <dbReference type="ARBA" id="ARBA00020605"/>
    </source>
</evidence>
<dbReference type="GO" id="GO:0046872">
    <property type="term" value="F:metal ion binding"/>
    <property type="evidence" value="ECO:0007669"/>
    <property type="project" value="UniProtKB-KW"/>
</dbReference>
<keyword evidence="10 18" id="KW-0067">ATP-binding</keyword>
<dbReference type="Gene3D" id="3.90.600.10">
    <property type="entry name" value="Phosphoribosylglycinamide synthetase, C-terminal domain"/>
    <property type="match status" value="1"/>
</dbReference>
<keyword evidence="21" id="KW-1185">Reference proteome</keyword>
<comment type="caution">
    <text evidence="20">The sequence shown here is derived from an EMBL/GenBank/DDBJ whole genome shotgun (WGS) entry which is preliminary data.</text>
</comment>
<evidence type="ECO:0000256" key="10">
    <source>
        <dbReference type="ARBA" id="ARBA00022840"/>
    </source>
</evidence>
<keyword evidence="7" id="KW-0479">Metal-binding</keyword>
<comment type="pathway">
    <text evidence="3 17">Purine metabolism; IMP biosynthesis via de novo pathway; N(1)-(5-phospho-D-ribosyl)glycinamide from 5-phospho-alpha-D-ribose 1-diphosphate: step 2/2.</text>
</comment>
<dbReference type="SUPFAM" id="SSF51246">
    <property type="entry name" value="Rudiment single hybrid motif"/>
    <property type="match status" value="1"/>
</dbReference>
<dbReference type="FunFam" id="3.40.50.20:FF:000006">
    <property type="entry name" value="Phosphoribosylamine--glycine ligase, chloroplastic"/>
    <property type="match status" value="1"/>
</dbReference>
<dbReference type="EMBL" id="JZWI01000018">
    <property type="protein sequence ID" value="KLN55172.1"/>
    <property type="molecule type" value="Genomic_DNA"/>
</dbReference>
<evidence type="ECO:0000256" key="9">
    <source>
        <dbReference type="ARBA" id="ARBA00022755"/>
    </source>
</evidence>
<proteinExistence type="inferred from homology"/>
<dbReference type="GO" id="GO:0006189">
    <property type="term" value="P:'de novo' IMP biosynthetic process"/>
    <property type="evidence" value="ECO:0007669"/>
    <property type="project" value="UniProtKB-UniRule"/>
</dbReference>
<evidence type="ECO:0000259" key="19">
    <source>
        <dbReference type="PROSITE" id="PS50975"/>
    </source>
</evidence>
<dbReference type="PANTHER" id="PTHR43472:SF1">
    <property type="entry name" value="PHOSPHORIBOSYLAMINE--GLYCINE LIGASE, CHLOROPLASTIC"/>
    <property type="match status" value="1"/>
</dbReference>
<dbReference type="InterPro" id="IPR011761">
    <property type="entry name" value="ATP-grasp"/>
</dbReference>
<evidence type="ECO:0000256" key="7">
    <source>
        <dbReference type="ARBA" id="ARBA00022723"/>
    </source>
</evidence>
<dbReference type="InterPro" id="IPR011054">
    <property type="entry name" value="Rudment_hybrid_motif"/>
</dbReference>
<evidence type="ECO:0000256" key="13">
    <source>
        <dbReference type="ARBA" id="ARBA00038345"/>
    </source>
</evidence>
<evidence type="ECO:0000256" key="8">
    <source>
        <dbReference type="ARBA" id="ARBA00022741"/>
    </source>
</evidence>
<sequence length="432" mass="46301">MKVLVIGGGGREHALAWRLAQASRVSRVYVAPGNGGTVSDERYDCIDITEPAALREWAAKEKIALTVVGPEAPLAAGVVDEFRAHGLRIFGPTQAAAQLESSKAFSKAFMKRHKIPTAEYEAFTDAAAAHAYIDAKGAPIVVKADGLAAGKGVVVAMTAQEAHEAVDFMLVDNKFGVSHNDGGARVVIEEFLQGEEASFIVLCDGKNVTALATSQDHKRLLDNDEGPNTGGMGAYSPAPVVTAEVHARAMREIILPTIRGMEKDGIPYTGFLYAGLMIDASGHPKTLEFNCRMGDPETQPIMMRLKSDLFEVFWHATDGTLDQVELQWDRRVALGVVMAAHGYPLSPRKGDRITGIPAEAPDAVVFHAGTTLQGGELKTSGGRVLCVTVLADSVKLAQQRAYEVAARISFDGAQYRKDIGHRAVHARNNPHA</sequence>
<organism evidence="20 21">
    <name type="scientific">Variovorax paradoxus</name>
    <dbReference type="NCBI Taxonomy" id="34073"/>
    <lineage>
        <taxon>Bacteria</taxon>
        <taxon>Pseudomonadati</taxon>
        <taxon>Pseudomonadota</taxon>
        <taxon>Betaproteobacteria</taxon>
        <taxon>Burkholderiales</taxon>
        <taxon>Comamonadaceae</taxon>
        <taxon>Variovorax</taxon>
    </lineage>
</organism>
<dbReference type="Proteomes" id="UP000035170">
    <property type="component" value="Unassembled WGS sequence"/>
</dbReference>
<evidence type="ECO:0000256" key="2">
    <source>
        <dbReference type="ARBA" id="ARBA00001946"/>
    </source>
</evidence>
<name>A0A0H2M326_VARPD</name>
<dbReference type="InterPro" id="IPR013815">
    <property type="entry name" value="ATP_grasp_subdomain_1"/>
</dbReference>
<dbReference type="UniPathway" id="UPA00074">
    <property type="reaction ID" value="UER00125"/>
</dbReference>
<comment type="catalytic activity">
    <reaction evidence="17">
        <text>5-phospho-beta-D-ribosylamine + glycine + ATP = N(1)-(5-phospho-beta-D-ribosyl)glycinamide + ADP + phosphate + H(+)</text>
        <dbReference type="Rhea" id="RHEA:17453"/>
        <dbReference type="ChEBI" id="CHEBI:15378"/>
        <dbReference type="ChEBI" id="CHEBI:30616"/>
        <dbReference type="ChEBI" id="CHEBI:43474"/>
        <dbReference type="ChEBI" id="CHEBI:57305"/>
        <dbReference type="ChEBI" id="CHEBI:58681"/>
        <dbReference type="ChEBI" id="CHEBI:143788"/>
        <dbReference type="ChEBI" id="CHEBI:456216"/>
        <dbReference type="EC" id="6.3.4.13"/>
    </reaction>
</comment>
<evidence type="ECO:0000256" key="4">
    <source>
        <dbReference type="ARBA" id="ARBA00013255"/>
    </source>
</evidence>
<feature type="domain" description="ATP-grasp" evidence="19">
    <location>
        <begin position="107"/>
        <end position="318"/>
    </location>
</feature>
<dbReference type="HAMAP" id="MF_00138">
    <property type="entry name" value="GARS"/>
    <property type="match status" value="1"/>
</dbReference>
<dbReference type="SUPFAM" id="SSF52440">
    <property type="entry name" value="PreATP-grasp domain"/>
    <property type="match status" value="1"/>
</dbReference>
<dbReference type="SMART" id="SM01209">
    <property type="entry name" value="GARS_A"/>
    <property type="match status" value="1"/>
</dbReference>
<dbReference type="RefSeq" id="WP_047785455.1">
    <property type="nucleotide sequence ID" value="NZ_JZWI01000018.1"/>
</dbReference>
<gene>
    <name evidence="17 20" type="primary">purD</name>
    <name evidence="20" type="ORF">VPARA_35220</name>
</gene>
<dbReference type="GO" id="GO:0004637">
    <property type="term" value="F:phosphoribosylamine-glycine ligase activity"/>
    <property type="evidence" value="ECO:0007669"/>
    <property type="project" value="UniProtKB-UniRule"/>
</dbReference>
<dbReference type="GO" id="GO:0005524">
    <property type="term" value="F:ATP binding"/>
    <property type="evidence" value="ECO:0007669"/>
    <property type="project" value="UniProtKB-UniRule"/>
</dbReference>
<evidence type="ECO:0000256" key="17">
    <source>
        <dbReference type="HAMAP-Rule" id="MF_00138"/>
    </source>
</evidence>
<evidence type="ECO:0000256" key="14">
    <source>
        <dbReference type="ARBA" id="ARBA00042242"/>
    </source>
</evidence>
<reference evidence="20 21" key="1">
    <citation type="submission" date="2015-03" db="EMBL/GenBank/DDBJ databases">
        <title>Genome sequence of Variovorax paradoxus TBEA6.</title>
        <authorList>
            <person name="Poehlein A."/>
            <person name="Schuldes J."/>
            <person name="Wuebbeler J.H."/>
            <person name="Hiessl S."/>
            <person name="Steinbuechel A."/>
            <person name="Daniel R."/>
        </authorList>
    </citation>
    <scope>NUCLEOTIDE SEQUENCE [LARGE SCALE GENOMIC DNA]</scope>
    <source>
        <strain evidence="20 21">TBEA6</strain>
    </source>
</reference>
<dbReference type="InterPro" id="IPR020560">
    <property type="entry name" value="PRibGlycinamide_synth_C-dom"/>
</dbReference>
<keyword evidence="8 18" id="KW-0547">Nucleotide-binding</keyword>
<evidence type="ECO:0000313" key="21">
    <source>
        <dbReference type="Proteomes" id="UP000035170"/>
    </source>
</evidence>
<dbReference type="NCBIfam" id="TIGR00877">
    <property type="entry name" value="purD"/>
    <property type="match status" value="1"/>
</dbReference>
<dbReference type="AlphaFoldDB" id="A0A0H2M326"/>
<evidence type="ECO:0000256" key="15">
    <source>
        <dbReference type="ARBA" id="ARBA00042864"/>
    </source>
</evidence>
<dbReference type="PROSITE" id="PS50975">
    <property type="entry name" value="ATP_GRASP"/>
    <property type="match status" value="1"/>
</dbReference>
<dbReference type="Gene3D" id="3.40.50.20">
    <property type="match status" value="1"/>
</dbReference>
<keyword evidence="11" id="KW-0460">Magnesium</keyword>
<dbReference type="Gene3D" id="3.30.1490.20">
    <property type="entry name" value="ATP-grasp fold, A domain"/>
    <property type="match status" value="1"/>
</dbReference>
<comment type="cofactor">
    <cofactor evidence="1">
        <name>Mn(2+)</name>
        <dbReference type="ChEBI" id="CHEBI:29035"/>
    </cofactor>
</comment>
<dbReference type="InterPro" id="IPR016185">
    <property type="entry name" value="PreATP-grasp_dom_sf"/>
</dbReference>
<dbReference type="FunFam" id="3.30.1490.20:FF:000006">
    <property type="entry name" value="phosphoribosylamine--glycine ligase, chloroplastic-like"/>
    <property type="match status" value="1"/>
</dbReference>
<dbReference type="PATRIC" id="fig|34073.19.peg.3612"/>
<dbReference type="InterPro" id="IPR020562">
    <property type="entry name" value="PRibGlycinamide_synth_N"/>
</dbReference>
<evidence type="ECO:0000256" key="6">
    <source>
        <dbReference type="ARBA" id="ARBA00022598"/>
    </source>
</evidence>
<evidence type="ECO:0000256" key="16">
    <source>
        <dbReference type="ARBA" id="ARBA00079592"/>
    </source>
</evidence>
<evidence type="ECO:0000313" key="20">
    <source>
        <dbReference type="EMBL" id="KLN55172.1"/>
    </source>
</evidence>
<dbReference type="Pfam" id="PF01071">
    <property type="entry name" value="GARS_A"/>
    <property type="match status" value="1"/>
</dbReference>
<keyword evidence="9 17" id="KW-0658">Purine biosynthesis</keyword>
<dbReference type="Pfam" id="PF02843">
    <property type="entry name" value="GARS_C"/>
    <property type="match status" value="1"/>
</dbReference>
<dbReference type="SUPFAM" id="SSF56059">
    <property type="entry name" value="Glutathione synthetase ATP-binding domain-like"/>
    <property type="match status" value="1"/>
</dbReference>
<keyword evidence="6 17" id="KW-0436">Ligase</keyword>
<dbReference type="SMART" id="SM01210">
    <property type="entry name" value="GARS_C"/>
    <property type="match status" value="1"/>
</dbReference>
<dbReference type="GO" id="GO:0009113">
    <property type="term" value="P:purine nucleobase biosynthetic process"/>
    <property type="evidence" value="ECO:0007669"/>
    <property type="project" value="InterPro"/>
</dbReference>